<gene>
    <name evidence="8" type="ORF">BCR42DRAFT_320551</name>
</gene>
<keyword evidence="5 6" id="KW-0472">Membrane</keyword>
<comment type="subcellular location">
    <subcellularLocation>
        <location evidence="1">Membrane</location>
        <topology evidence="1">Multi-pass membrane protein</topology>
    </subcellularLocation>
</comment>
<feature type="transmembrane region" description="Helical" evidence="6">
    <location>
        <begin position="234"/>
        <end position="255"/>
    </location>
</feature>
<keyword evidence="3 6" id="KW-0812">Transmembrane</keyword>
<evidence type="ECO:0000256" key="6">
    <source>
        <dbReference type="SAM" id="Phobius"/>
    </source>
</evidence>
<dbReference type="OrthoDB" id="1684102at2759"/>
<dbReference type="EMBL" id="MCGE01000005">
    <property type="protein sequence ID" value="ORZ21208.1"/>
    <property type="molecule type" value="Genomic_DNA"/>
</dbReference>
<dbReference type="STRING" id="90262.A0A1X2IRN2"/>
<evidence type="ECO:0000313" key="8">
    <source>
        <dbReference type="EMBL" id="ORZ21208.1"/>
    </source>
</evidence>
<feature type="transmembrane region" description="Helical" evidence="6">
    <location>
        <begin position="348"/>
        <end position="369"/>
    </location>
</feature>
<feature type="domain" description="Amino acid transporter transmembrane" evidence="7">
    <location>
        <begin position="17"/>
        <end position="401"/>
    </location>
</feature>
<evidence type="ECO:0000256" key="1">
    <source>
        <dbReference type="ARBA" id="ARBA00004141"/>
    </source>
</evidence>
<keyword evidence="4 6" id="KW-1133">Transmembrane helix</keyword>
<feature type="transmembrane region" description="Helical" evidence="6">
    <location>
        <begin position="91"/>
        <end position="113"/>
    </location>
</feature>
<feature type="transmembrane region" description="Helical" evidence="6">
    <location>
        <begin position="381"/>
        <end position="402"/>
    </location>
</feature>
<name>A0A1X2IRN2_9FUNG</name>
<evidence type="ECO:0000313" key="9">
    <source>
        <dbReference type="Proteomes" id="UP000193560"/>
    </source>
</evidence>
<feature type="transmembrane region" description="Helical" evidence="6">
    <location>
        <begin position="201"/>
        <end position="222"/>
    </location>
</feature>
<feature type="transmembrane region" description="Helical" evidence="6">
    <location>
        <begin position="158"/>
        <end position="181"/>
    </location>
</feature>
<dbReference type="GO" id="GO:0005774">
    <property type="term" value="C:vacuolar membrane"/>
    <property type="evidence" value="ECO:0007669"/>
    <property type="project" value="TreeGrafter"/>
</dbReference>
<dbReference type="PANTHER" id="PTHR22950">
    <property type="entry name" value="AMINO ACID TRANSPORTER"/>
    <property type="match status" value="1"/>
</dbReference>
<feature type="transmembrane region" description="Helical" evidence="6">
    <location>
        <begin position="275"/>
        <end position="296"/>
    </location>
</feature>
<feature type="transmembrane region" description="Helical" evidence="6">
    <location>
        <begin position="49"/>
        <end position="70"/>
    </location>
</feature>
<dbReference type="AlphaFoldDB" id="A0A1X2IRN2"/>
<evidence type="ECO:0000256" key="2">
    <source>
        <dbReference type="ARBA" id="ARBA00008066"/>
    </source>
</evidence>
<dbReference type="Gene3D" id="1.20.1740.10">
    <property type="entry name" value="Amino acid/polyamine transporter I"/>
    <property type="match status" value="1"/>
</dbReference>
<evidence type="ECO:0000256" key="4">
    <source>
        <dbReference type="ARBA" id="ARBA00022989"/>
    </source>
</evidence>
<dbReference type="Pfam" id="PF01490">
    <property type="entry name" value="Aa_trans"/>
    <property type="match status" value="1"/>
</dbReference>
<accession>A0A1X2IRN2</accession>
<comment type="similarity">
    <text evidence="2">Belongs to the amino acid/polyamine transporter 2 family.</text>
</comment>
<dbReference type="PANTHER" id="PTHR22950:SF666">
    <property type="entry name" value="VACUOLAR AMINO ACID TRANSPORTER 4"/>
    <property type="match status" value="1"/>
</dbReference>
<organism evidence="8 9">
    <name type="scientific">Absidia repens</name>
    <dbReference type="NCBI Taxonomy" id="90262"/>
    <lineage>
        <taxon>Eukaryota</taxon>
        <taxon>Fungi</taxon>
        <taxon>Fungi incertae sedis</taxon>
        <taxon>Mucoromycota</taxon>
        <taxon>Mucoromycotina</taxon>
        <taxon>Mucoromycetes</taxon>
        <taxon>Mucorales</taxon>
        <taxon>Cunninghamellaceae</taxon>
        <taxon>Absidia</taxon>
    </lineage>
</organism>
<dbReference type="GO" id="GO:0015179">
    <property type="term" value="F:L-amino acid transmembrane transporter activity"/>
    <property type="evidence" value="ECO:0007669"/>
    <property type="project" value="TreeGrafter"/>
</dbReference>
<reference evidence="8 9" key="1">
    <citation type="submission" date="2016-07" db="EMBL/GenBank/DDBJ databases">
        <title>Pervasive Adenine N6-methylation of Active Genes in Fungi.</title>
        <authorList>
            <consortium name="DOE Joint Genome Institute"/>
            <person name="Mondo S.J."/>
            <person name="Dannebaum R.O."/>
            <person name="Kuo R.C."/>
            <person name="Labutti K."/>
            <person name="Haridas S."/>
            <person name="Kuo A."/>
            <person name="Salamov A."/>
            <person name="Ahrendt S.R."/>
            <person name="Lipzen A."/>
            <person name="Sullivan W."/>
            <person name="Andreopoulos W.B."/>
            <person name="Clum A."/>
            <person name="Lindquist E."/>
            <person name="Daum C."/>
            <person name="Ramamoorthy G.K."/>
            <person name="Gryganskyi A."/>
            <person name="Culley D."/>
            <person name="Magnuson J.K."/>
            <person name="James T.Y."/>
            <person name="O'Malley M.A."/>
            <person name="Stajich J.E."/>
            <person name="Spatafora J.W."/>
            <person name="Visel A."/>
            <person name="Grigoriev I.V."/>
        </authorList>
    </citation>
    <scope>NUCLEOTIDE SEQUENCE [LARGE SCALE GENOMIC DNA]</scope>
    <source>
        <strain evidence="8 9">NRRL 1336</strain>
    </source>
</reference>
<sequence>MEKAFEEEQIEHVAEGTASNGKALFMLLKAFVGTGVVFLPGSFASGGLILSIILMIVISAVCLVAFLLLIKSQLAVGGDYGQVALKLYGPWLRYLILFFLCMSQMGFVSSYIIFASQNLGLVVDQLSHCHRAFPESTFIWLSLVIIIPITWVRKIERLSWNAIVADVFILFGLVSVVYFASEQLERNGPGRNLTMVNSSDFALMIGTAVFSYEGIGMVVPIIQGMKRPDEFPRVLTLGMIICTCLFVCIGTLGYVSYGEGIHASVVSNLPPQNGLAIAVQLFYAIAMVLTSPFVLFPPLTIVEQGLFGDDRSGRLSLKYKWGKNFVRSMIPIVSASVSYSVGPEGLNKFVALVGSLCCMPLCFIFPGLFHYKVTNNRWEKVGDIIMVLWGIGIMIFTLYVNIRSWFVPAGLIEASPNICPL</sequence>
<proteinExistence type="inferred from homology"/>
<feature type="transmembrane region" description="Helical" evidence="6">
    <location>
        <begin position="324"/>
        <end position="342"/>
    </location>
</feature>
<comment type="caution">
    <text evidence="8">The sequence shown here is derived from an EMBL/GenBank/DDBJ whole genome shotgun (WGS) entry which is preliminary data.</text>
</comment>
<dbReference type="Proteomes" id="UP000193560">
    <property type="component" value="Unassembled WGS sequence"/>
</dbReference>
<evidence type="ECO:0000256" key="5">
    <source>
        <dbReference type="ARBA" id="ARBA00023136"/>
    </source>
</evidence>
<dbReference type="InterPro" id="IPR013057">
    <property type="entry name" value="AA_transpt_TM"/>
</dbReference>
<feature type="transmembrane region" description="Helical" evidence="6">
    <location>
        <begin position="23"/>
        <end position="43"/>
    </location>
</feature>
<evidence type="ECO:0000256" key="3">
    <source>
        <dbReference type="ARBA" id="ARBA00022692"/>
    </source>
</evidence>
<keyword evidence="9" id="KW-1185">Reference proteome</keyword>
<evidence type="ECO:0000259" key="7">
    <source>
        <dbReference type="Pfam" id="PF01490"/>
    </source>
</evidence>
<protein>
    <submittedName>
        <fullName evidence="8">Transmembrane amino acid transporter protein-domain-containing protein</fullName>
    </submittedName>
</protein>
<feature type="transmembrane region" description="Helical" evidence="6">
    <location>
        <begin position="133"/>
        <end position="151"/>
    </location>
</feature>